<evidence type="ECO:0000256" key="3">
    <source>
        <dbReference type="ARBA" id="ARBA00022723"/>
    </source>
</evidence>
<dbReference type="KEGG" id="stur:STURON_00284"/>
<evidence type="ECO:0000256" key="2">
    <source>
        <dbReference type="ARBA" id="ARBA00022485"/>
    </source>
</evidence>
<name>A0A0K1P5J1_9MOLU</name>
<keyword evidence="4" id="KW-0408">Iron</keyword>
<dbReference type="GO" id="GO:0019288">
    <property type="term" value="P:isopentenyl diphosphate biosynthetic process, methylerythritol 4-phosphate pathway"/>
    <property type="evidence" value="ECO:0007669"/>
    <property type="project" value="InterPro"/>
</dbReference>
<dbReference type="GO" id="GO:0046872">
    <property type="term" value="F:metal ion binding"/>
    <property type="evidence" value="ECO:0007669"/>
    <property type="project" value="UniProtKB-KW"/>
</dbReference>
<protein>
    <submittedName>
        <fullName evidence="6">4-hydroxy-3-methylbut-2-enyl diphosphate reductase</fullName>
    </submittedName>
</protein>
<dbReference type="NCBIfam" id="TIGR00216">
    <property type="entry name" value="ispH_lytB"/>
    <property type="match status" value="1"/>
</dbReference>
<evidence type="ECO:0000313" key="7">
    <source>
        <dbReference type="Proteomes" id="UP000067243"/>
    </source>
</evidence>
<accession>A0A0K1P5J1</accession>
<keyword evidence="7" id="KW-1185">Reference proteome</keyword>
<dbReference type="PANTHER" id="PTHR30426:SF0">
    <property type="entry name" value="4-HYDROXY-3-METHYLBUT-2-ENYL DIPHOSPHATE REDUCTASE"/>
    <property type="match status" value="1"/>
</dbReference>
<dbReference type="GO" id="GO:0051745">
    <property type="term" value="F:4-hydroxy-3-methylbut-2-enyl diphosphate reductase activity"/>
    <property type="evidence" value="ECO:0007669"/>
    <property type="project" value="InterPro"/>
</dbReference>
<evidence type="ECO:0000256" key="5">
    <source>
        <dbReference type="ARBA" id="ARBA00023014"/>
    </source>
</evidence>
<dbReference type="GO" id="GO:0050992">
    <property type="term" value="P:dimethylallyl diphosphate biosynthetic process"/>
    <property type="evidence" value="ECO:0007669"/>
    <property type="project" value="InterPro"/>
</dbReference>
<sequence length="278" mass="31604">MKSIKMAKQAIKDYPNKEIYMIGLLVHNKMVVNDLQNSGIIVIDDWKRSRLDIVKEIPKNSVVIFSAHGTDRKIIEYAAQNNLIIIDTKCEWVLETENLIYDYLNLGYEIIFIGKHNHPETIALTSINNDKIHLVTCIEEVENLKLNSDLDIFVTNQTTLSIIDTDVIYKKIKEKYKNSKFKNDICDATLVRQKAVLDLNPLEIDLLYVVGDERSNNTLKLVELAENKGIKSIRINSKEDIKLSEIKGVDTVAVTAGASTPSIIQNEVIKFLESIEDN</sequence>
<organism evidence="6 7">
    <name type="scientific">Spiroplasma turonicum</name>
    <dbReference type="NCBI Taxonomy" id="216946"/>
    <lineage>
        <taxon>Bacteria</taxon>
        <taxon>Bacillati</taxon>
        <taxon>Mycoplasmatota</taxon>
        <taxon>Mollicutes</taxon>
        <taxon>Entomoplasmatales</taxon>
        <taxon>Spiroplasmataceae</taxon>
        <taxon>Spiroplasma</taxon>
    </lineage>
</organism>
<keyword evidence="2" id="KW-0004">4Fe-4S</keyword>
<dbReference type="GO" id="GO:0051539">
    <property type="term" value="F:4 iron, 4 sulfur cluster binding"/>
    <property type="evidence" value="ECO:0007669"/>
    <property type="project" value="UniProtKB-KW"/>
</dbReference>
<dbReference type="Gene3D" id="3.40.1010.20">
    <property type="entry name" value="4-hydroxy-3-methylbut-2-enyl diphosphate reductase, catalytic domain"/>
    <property type="match status" value="2"/>
</dbReference>
<keyword evidence="3" id="KW-0479">Metal-binding</keyword>
<reference evidence="6 7" key="1">
    <citation type="journal article" date="2015" name="Genome Announc.">
        <title>Complete Genome Sequence of Spiroplasma turonicum Strain Tab4cT, a Parasite of a Horse Fly, Haematopota sp. (Diptera: Tabanidae).</title>
        <authorList>
            <person name="Davis R.E."/>
            <person name="Shao J."/>
            <person name="Zhao Y."/>
            <person name="Gasparich G.E."/>
            <person name="Gaynor B.J."/>
            <person name="Donofrio N."/>
        </authorList>
    </citation>
    <scope>NUCLEOTIDE SEQUENCE [LARGE SCALE GENOMIC DNA]</scope>
    <source>
        <strain evidence="6 7">Tab4c</strain>
    </source>
</reference>
<evidence type="ECO:0000256" key="4">
    <source>
        <dbReference type="ARBA" id="ARBA00023004"/>
    </source>
</evidence>
<dbReference type="PATRIC" id="fig|216946.3.peg.285"/>
<dbReference type="Proteomes" id="UP000067243">
    <property type="component" value="Chromosome"/>
</dbReference>
<dbReference type="EMBL" id="CP012328">
    <property type="protein sequence ID" value="AKU79530.1"/>
    <property type="molecule type" value="Genomic_DNA"/>
</dbReference>
<comment type="cofactor">
    <cofactor evidence="1">
        <name>[4Fe-4S] cluster</name>
        <dbReference type="ChEBI" id="CHEBI:49883"/>
    </cofactor>
</comment>
<dbReference type="Pfam" id="PF02401">
    <property type="entry name" value="LYTB"/>
    <property type="match status" value="1"/>
</dbReference>
<dbReference type="STRING" id="216946.STURO_v1c02850"/>
<dbReference type="PANTHER" id="PTHR30426">
    <property type="entry name" value="4-HYDROXY-3-METHYLBUT-2-ENYL DIPHOSPHATE REDUCTASE"/>
    <property type="match status" value="1"/>
</dbReference>
<dbReference type="CDD" id="cd13944">
    <property type="entry name" value="lytB_ispH"/>
    <property type="match status" value="1"/>
</dbReference>
<proteinExistence type="predicted"/>
<keyword evidence="5" id="KW-0411">Iron-sulfur</keyword>
<evidence type="ECO:0000313" key="6">
    <source>
        <dbReference type="EMBL" id="AKU79530.1"/>
    </source>
</evidence>
<gene>
    <name evidence="6" type="primary">ispH</name>
    <name evidence="6" type="ORF">STURON_00284</name>
</gene>
<dbReference type="InterPro" id="IPR003451">
    <property type="entry name" value="LytB/IspH"/>
</dbReference>
<dbReference type="AlphaFoldDB" id="A0A0K1P5J1"/>
<dbReference type="Gene3D" id="3.40.50.11270">
    <property type="match status" value="1"/>
</dbReference>
<evidence type="ECO:0000256" key="1">
    <source>
        <dbReference type="ARBA" id="ARBA00001966"/>
    </source>
</evidence>